<proteinExistence type="predicted"/>
<evidence type="ECO:0000313" key="3">
    <source>
        <dbReference type="EMBL" id="GIH20592.1"/>
    </source>
</evidence>
<name>A0A8J3VVF4_9ACTN</name>
<dbReference type="PROSITE" id="PS51318">
    <property type="entry name" value="TAT"/>
    <property type="match status" value="1"/>
</dbReference>
<keyword evidence="2" id="KW-0812">Transmembrane</keyword>
<gene>
    <name evidence="3" type="ORF">Raf01_87640</name>
</gene>
<sequence length="158" mass="15558">MSEETIRAILRDIAEEAVPVDLTDKAMSGAVRRRAILLGTGAAAVVALALGVTPLALASINPPQNGAPARPTSASTGPGPSTSPAPSQSWPGPGQSQPAPGQSFRAPGPSTSPVPTAGHSEQAPGPSTSPVPTAGHSEQAPGPSTSPVPIPGHSEKAH</sequence>
<dbReference type="InterPro" id="IPR006311">
    <property type="entry name" value="TAT_signal"/>
</dbReference>
<protein>
    <submittedName>
        <fullName evidence="3">Uncharacterized protein</fullName>
    </submittedName>
</protein>
<organism evidence="3 4">
    <name type="scientific">Rugosimonospora africana</name>
    <dbReference type="NCBI Taxonomy" id="556532"/>
    <lineage>
        <taxon>Bacteria</taxon>
        <taxon>Bacillati</taxon>
        <taxon>Actinomycetota</taxon>
        <taxon>Actinomycetes</taxon>
        <taxon>Micromonosporales</taxon>
        <taxon>Micromonosporaceae</taxon>
        <taxon>Rugosimonospora</taxon>
    </lineage>
</organism>
<comment type="caution">
    <text evidence="3">The sequence shown here is derived from an EMBL/GenBank/DDBJ whole genome shotgun (WGS) entry which is preliminary data.</text>
</comment>
<reference evidence="3" key="1">
    <citation type="submission" date="2021-01" db="EMBL/GenBank/DDBJ databases">
        <title>Whole genome shotgun sequence of Rugosimonospora africana NBRC 104875.</title>
        <authorList>
            <person name="Komaki H."/>
            <person name="Tamura T."/>
        </authorList>
    </citation>
    <scope>NUCLEOTIDE SEQUENCE</scope>
    <source>
        <strain evidence="3">NBRC 104875</strain>
    </source>
</reference>
<keyword evidence="2" id="KW-1133">Transmembrane helix</keyword>
<keyword evidence="2" id="KW-0472">Membrane</keyword>
<evidence type="ECO:0000256" key="2">
    <source>
        <dbReference type="SAM" id="Phobius"/>
    </source>
</evidence>
<dbReference type="EMBL" id="BONZ01000101">
    <property type="protein sequence ID" value="GIH20592.1"/>
    <property type="molecule type" value="Genomic_DNA"/>
</dbReference>
<keyword evidence="4" id="KW-1185">Reference proteome</keyword>
<feature type="compositionally biased region" description="Low complexity" evidence="1">
    <location>
        <begin position="71"/>
        <end position="103"/>
    </location>
</feature>
<accession>A0A8J3VVF4</accession>
<feature type="region of interest" description="Disordered" evidence="1">
    <location>
        <begin position="58"/>
        <end position="158"/>
    </location>
</feature>
<evidence type="ECO:0000313" key="4">
    <source>
        <dbReference type="Proteomes" id="UP000642748"/>
    </source>
</evidence>
<dbReference type="Proteomes" id="UP000642748">
    <property type="component" value="Unassembled WGS sequence"/>
</dbReference>
<dbReference type="RefSeq" id="WP_203924015.1">
    <property type="nucleotide sequence ID" value="NZ_BONZ01000101.1"/>
</dbReference>
<dbReference type="AlphaFoldDB" id="A0A8J3VVF4"/>
<evidence type="ECO:0000256" key="1">
    <source>
        <dbReference type="SAM" id="MobiDB-lite"/>
    </source>
</evidence>
<feature type="transmembrane region" description="Helical" evidence="2">
    <location>
        <begin position="35"/>
        <end position="57"/>
    </location>
</feature>